<keyword evidence="1" id="KW-0472">Membrane</keyword>
<accession>A0A5N5T2S9</accession>
<gene>
    <name evidence="2" type="ORF">Anas_09802</name>
</gene>
<dbReference type="AlphaFoldDB" id="A0A5N5T2S9"/>
<dbReference type="Proteomes" id="UP000326759">
    <property type="component" value="Unassembled WGS sequence"/>
</dbReference>
<proteinExistence type="predicted"/>
<evidence type="ECO:0000313" key="2">
    <source>
        <dbReference type="EMBL" id="KAB7499250.1"/>
    </source>
</evidence>
<keyword evidence="3" id="KW-1185">Reference proteome</keyword>
<evidence type="ECO:0000313" key="3">
    <source>
        <dbReference type="Proteomes" id="UP000326759"/>
    </source>
</evidence>
<sequence>MITTLICFNLIGHYLWVKVFKNLLLLLYLNEVICYTYNSTFLLVLWWAKAGGLTNLPFIHNNDVNILSIS</sequence>
<keyword evidence="1" id="KW-0812">Transmembrane</keyword>
<protein>
    <submittedName>
        <fullName evidence="2">Uncharacterized protein</fullName>
    </submittedName>
</protein>
<feature type="transmembrane region" description="Helical" evidence="1">
    <location>
        <begin position="23"/>
        <end position="48"/>
    </location>
</feature>
<name>A0A5N5T2S9_9CRUS</name>
<organism evidence="2 3">
    <name type="scientific">Armadillidium nasatum</name>
    <dbReference type="NCBI Taxonomy" id="96803"/>
    <lineage>
        <taxon>Eukaryota</taxon>
        <taxon>Metazoa</taxon>
        <taxon>Ecdysozoa</taxon>
        <taxon>Arthropoda</taxon>
        <taxon>Crustacea</taxon>
        <taxon>Multicrustacea</taxon>
        <taxon>Malacostraca</taxon>
        <taxon>Eumalacostraca</taxon>
        <taxon>Peracarida</taxon>
        <taxon>Isopoda</taxon>
        <taxon>Oniscidea</taxon>
        <taxon>Crinocheta</taxon>
        <taxon>Armadillidiidae</taxon>
        <taxon>Armadillidium</taxon>
    </lineage>
</organism>
<keyword evidence="1" id="KW-1133">Transmembrane helix</keyword>
<reference evidence="2 3" key="1">
    <citation type="journal article" date="2019" name="PLoS Biol.">
        <title>Sex chromosomes control vertical transmission of feminizing Wolbachia symbionts in an isopod.</title>
        <authorList>
            <person name="Becking T."/>
            <person name="Chebbi M.A."/>
            <person name="Giraud I."/>
            <person name="Moumen B."/>
            <person name="Laverre T."/>
            <person name="Caubet Y."/>
            <person name="Peccoud J."/>
            <person name="Gilbert C."/>
            <person name="Cordaux R."/>
        </authorList>
    </citation>
    <scope>NUCLEOTIDE SEQUENCE [LARGE SCALE GENOMIC DNA]</scope>
    <source>
        <strain evidence="2">ANa2</strain>
        <tissue evidence="2">Whole body excluding digestive tract and cuticle</tissue>
    </source>
</reference>
<dbReference type="EMBL" id="SEYY01018529">
    <property type="protein sequence ID" value="KAB7499250.1"/>
    <property type="molecule type" value="Genomic_DNA"/>
</dbReference>
<comment type="caution">
    <text evidence="2">The sequence shown here is derived from an EMBL/GenBank/DDBJ whole genome shotgun (WGS) entry which is preliminary data.</text>
</comment>
<evidence type="ECO:0000256" key="1">
    <source>
        <dbReference type="SAM" id="Phobius"/>
    </source>
</evidence>